<reference evidence="1 2" key="1">
    <citation type="submission" date="2020-06" db="EMBL/GenBank/DDBJ databases">
        <title>Transcriptomic and genomic resources for Thalictrum thalictroides and T. hernandezii: Facilitating candidate gene discovery in an emerging model plant lineage.</title>
        <authorList>
            <person name="Arias T."/>
            <person name="Riano-Pachon D.M."/>
            <person name="Di Stilio V.S."/>
        </authorList>
    </citation>
    <scope>NUCLEOTIDE SEQUENCE [LARGE SCALE GENOMIC DNA]</scope>
    <source>
        <strain evidence="2">cv. WT478/WT964</strain>
        <tissue evidence="1">Leaves</tissue>
    </source>
</reference>
<evidence type="ECO:0000313" key="2">
    <source>
        <dbReference type="Proteomes" id="UP000554482"/>
    </source>
</evidence>
<dbReference type="Proteomes" id="UP000554482">
    <property type="component" value="Unassembled WGS sequence"/>
</dbReference>
<sequence>MEAHGRELDRRGTGVCYQQHSHIQVVLVSNTTGGGEVPQIVNTSKDKVIVFCFGCTRREQLR</sequence>
<comment type="caution">
    <text evidence="1">The sequence shown here is derived from an EMBL/GenBank/DDBJ whole genome shotgun (WGS) entry which is preliminary data.</text>
</comment>
<dbReference type="AlphaFoldDB" id="A0A7J6X945"/>
<organism evidence="1 2">
    <name type="scientific">Thalictrum thalictroides</name>
    <name type="common">Rue-anemone</name>
    <name type="synonym">Anemone thalictroides</name>
    <dbReference type="NCBI Taxonomy" id="46969"/>
    <lineage>
        <taxon>Eukaryota</taxon>
        <taxon>Viridiplantae</taxon>
        <taxon>Streptophyta</taxon>
        <taxon>Embryophyta</taxon>
        <taxon>Tracheophyta</taxon>
        <taxon>Spermatophyta</taxon>
        <taxon>Magnoliopsida</taxon>
        <taxon>Ranunculales</taxon>
        <taxon>Ranunculaceae</taxon>
        <taxon>Thalictroideae</taxon>
        <taxon>Thalictrum</taxon>
    </lineage>
</organism>
<proteinExistence type="predicted"/>
<name>A0A7J6X945_THATH</name>
<keyword evidence="2" id="KW-1185">Reference proteome</keyword>
<evidence type="ECO:0000313" key="1">
    <source>
        <dbReference type="EMBL" id="KAF5205428.1"/>
    </source>
</evidence>
<dbReference type="EMBL" id="JABWDY010004080">
    <property type="protein sequence ID" value="KAF5205428.1"/>
    <property type="molecule type" value="Genomic_DNA"/>
</dbReference>
<gene>
    <name evidence="1" type="ORF">FRX31_004983</name>
</gene>
<accession>A0A7J6X945</accession>
<protein>
    <submittedName>
        <fullName evidence="1">Uncharacterized protein</fullName>
    </submittedName>
</protein>